<dbReference type="AlphaFoldDB" id="A0AA38XU11"/>
<evidence type="ECO:0000313" key="3">
    <source>
        <dbReference type="Proteomes" id="UP001172681"/>
    </source>
</evidence>
<evidence type="ECO:0000313" key="2">
    <source>
        <dbReference type="EMBL" id="KAJ9620696.1"/>
    </source>
</evidence>
<dbReference type="PANTHER" id="PTHR37017">
    <property type="entry name" value="AB HYDROLASE-1 DOMAIN-CONTAINING PROTEIN-RELATED"/>
    <property type="match status" value="1"/>
</dbReference>
<sequence length="257" mass="27728">MSSSKPSILLVPGSFSFAGMYYPIQDAIKAQGYECFVNNLPSASRNPPEEPATLEDDAVFIRGVIEKIADQGKDIVVIAHSYGGVVATEAAKGVVKADRQANGKRGGIVKIAYLSAIVLPVGGSNFKNQGDPPAALVEVGKDGFMKITGLEICAGATFNDWDFEKALLMTKSMSRHSFPSFDSPLTYPAYEHVPTAYIFCEKDMIIPPEKQREYIDQIKQGTGGNEVEVHTLNTGHCPTITAIEETVKVIINIARSA</sequence>
<dbReference type="InterPro" id="IPR052897">
    <property type="entry name" value="Sec-Metab_Biosynth_Hydrolase"/>
</dbReference>
<dbReference type="SUPFAM" id="SSF53474">
    <property type="entry name" value="alpha/beta-Hydrolases"/>
    <property type="match status" value="1"/>
</dbReference>
<dbReference type="InterPro" id="IPR000073">
    <property type="entry name" value="AB_hydrolase_1"/>
</dbReference>
<dbReference type="InterPro" id="IPR029058">
    <property type="entry name" value="AB_hydrolase_fold"/>
</dbReference>
<protein>
    <recommendedName>
        <fullName evidence="1">AB hydrolase-1 domain-containing protein</fullName>
    </recommendedName>
</protein>
<dbReference type="Proteomes" id="UP001172681">
    <property type="component" value="Unassembled WGS sequence"/>
</dbReference>
<evidence type="ECO:0000259" key="1">
    <source>
        <dbReference type="Pfam" id="PF12697"/>
    </source>
</evidence>
<dbReference type="Pfam" id="PF12697">
    <property type="entry name" value="Abhydrolase_6"/>
    <property type="match status" value="1"/>
</dbReference>
<name>A0AA38XU11_9EURO</name>
<dbReference type="Gene3D" id="3.40.50.1820">
    <property type="entry name" value="alpha/beta hydrolase"/>
    <property type="match status" value="1"/>
</dbReference>
<organism evidence="2 3">
    <name type="scientific">Knufia peltigerae</name>
    <dbReference type="NCBI Taxonomy" id="1002370"/>
    <lineage>
        <taxon>Eukaryota</taxon>
        <taxon>Fungi</taxon>
        <taxon>Dikarya</taxon>
        <taxon>Ascomycota</taxon>
        <taxon>Pezizomycotina</taxon>
        <taxon>Eurotiomycetes</taxon>
        <taxon>Chaetothyriomycetidae</taxon>
        <taxon>Chaetothyriales</taxon>
        <taxon>Trichomeriaceae</taxon>
        <taxon>Knufia</taxon>
    </lineage>
</organism>
<reference evidence="2" key="1">
    <citation type="submission" date="2022-10" db="EMBL/GenBank/DDBJ databases">
        <title>Culturing micro-colonial fungi from biological soil crusts in the Mojave desert and describing Neophaeococcomyces mojavensis, and introducing the new genera and species Taxawa tesnikishii.</title>
        <authorList>
            <person name="Kurbessoian T."/>
            <person name="Stajich J.E."/>
        </authorList>
    </citation>
    <scope>NUCLEOTIDE SEQUENCE</scope>
    <source>
        <strain evidence="2">TK_35</strain>
    </source>
</reference>
<dbReference type="PANTHER" id="PTHR37017:SF13">
    <property type="entry name" value="AB HYDROLASE-1 DOMAIN-CONTAINING PROTEIN"/>
    <property type="match status" value="1"/>
</dbReference>
<comment type="caution">
    <text evidence="2">The sequence shown here is derived from an EMBL/GenBank/DDBJ whole genome shotgun (WGS) entry which is preliminary data.</text>
</comment>
<dbReference type="EMBL" id="JAPDRN010000121">
    <property type="protein sequence ID" value="KAJ9620696.1"/>
    <property type="molecule type" value="Genomic_DNA"/>
</dbReference>
<proteinExistence type="predicted"/>
<feature type="domain" description="AB hydrolase-1" evidence="1">
    <location>
        <begin position="8"/>
        <end position="248"/>
    </location>
</feature>
<keyword evidence="3" id="KW-1185">Reference proteome</keyword>
<accession>A0AA38XU11</accession>
<gene>
    <name evidence="2" type="ORF">H2204_012182</name>
</gene>